<name>A0ABU1B8L9_PSEHA</name>
<reference evidence="2 3" key="1">
    <citation type="submission" date="2023-08" db="EMBL/GenBank/DDBJ databases">
        <title>Pseudoalteromonas haloplanktis LL1 genome.</title>
        <authorList>
            <person name="Wu S."/>
        </authorList>
    </citation>
    <scope>NUCLEOTIDE SEQUENCE [LARGE SCALE GENOMIC DNA]</scope>
    <source>
        <strain evidence="2 3">LL1</strain>
    </source>
</reference>
<gene>
    <name evidence="2" type="ORF">RC083_00875</name>
</gene>
<dbReference type="Pfam" id="PF14526">
    <property type="entry name" value="Cass2"/>
    <property type="match status" value="1"/>
</dbReference>
<evidence type="ECO:0000313" key="2">
    <source>
        <dbReference type="EMBL" id="MDQ9090136.1"/>
    </source>
</evidence>
<dbReference type="InterPro" id="IPR011256">
    <property type="entry name" value="Reg_factor_effector_dom_sf"/>
</dbReference>
<organism evidence="2 3">
    <name type="scientific">Pseudoalteromonas haloplanktis</name>
    <name type="common">Alteromonas haloplanktis</name>
    <dbReference type="NCBI Taxonomy" id="228"/>
    <lineage>
        <taxon>Bacteria</taxon>
        <taxon>Pseudomonadati</taxon>
        <taxon>Pseudomonadota</taxon>
        <taxon>Gammaproteobacteria</taxon>
        <taxon>Alteromonadales</taxon>
        <taxon>Pseudoalteromonadaceae</taxon>
        <taxon>Pseudoalteromonas</taxon>
    </lineage>
</organism>
<dbReference type="PANTHER" id="PTHR36444:SF2">
    <property type="entry name" value="TRANSCRIPTIONAL REGULATOR PROTEIN YOBU-RELATED"/>
    <property type="match status" value="1"/>
</dbReference>
<keyword evidence="3" id="KW-1185">Reference proteome</keyword>
<dbReference type="Proteomes" id="UP001226574">
    <property type="component" value="Unassembled WGS sequence"/>
</dbReference>
<dbReference type="SMART" id="SM00871">
    <property type="entry name" value="AraC_E_bind"/>
    <property type="match status" value="1"/>
</dbReference>
<protein>
    <submittedName>
        <fullName evidence="2">Effector binding domain-containing protein</fullName>
    </submittedName>
</protein>
<evidence type="ECO:0000259" key="1">
    <source>
        <dbReference type="SMART" id="SM00871"/>
    </source>
</evidence>
<dbReference type="InterPro" id="IPR010499">
    <property type="entry name" value="AraC_E-bd"/>
</dbReference>
<comment type="caution">
    <text evidence="2">The sequence shown here is derived from an EMBL/GenBank/DDBJ whole genome shotgun (WGS) entry which is preliminary data.</text>
</comment>
<dbReference type="RefSeq" id="WP_138554682.1">
    <property type="nucleotide sequence ID" value="NZ_JAVIFY010000001.1"/>
</dbReference>
<accession>A0ABU1B8L9</accession>
<dbReference type="EMBL" id="JAVIFY010000001">
    <property type="protein sequence ID" value="MDQ9090136.1"/>
    <property type="molecule type" value="Genomic_DNA"/>
</dbReference>
<feature type="domain" description="AraC effector-binding" evidence="1">
    <location>
        <begin position="1"/>
        <end position="148"/>
    </location>
</feature>
<dbReference type="SUPFAM" id="SSF55136">
    <property type="entry name" value="Probable bacterial effector-binding domain"/>
    <property type="match status" value="1"/>
</dbReference>
<dbReference type="InterPro" id="IPR053182">
    <property type="entry name" value="YobU-like_regulator"/>
</dbReference>
<dbReference type="InterPro" id="IPR029441">
    <property type="entry name" value="Cass2"/>
</dbReference>
<dbReference type="Gene3D" id="3.20.80.10">
    <property type="entry name" value="Regulatory factor, effector binding domain"/>
    <property type="match status" value="1"/>
</dbReference>
<proteinExistence type="predicted"/>
<dbReference type="PANTHER" id="PTHR36444">
    <property type="entry name" value="TRANSCRIPTIONAL REGULATOR PROTEIN YOBU-RELATED"/>
    <property type="match status" value="1"/>
</dbReference>
<sequence length="149" mass="16868">MQLKQLESKTLTGLRIRTCNANEMNTDTAKIAGLWQKFTEQYGAKLTAKTHVYGVYTNYETDMTGDFDVIACCNDSSIKVTNSIEVTTAPGAYLVFYATGDMPDTVIDLWGEIWQYFSSDDCKYTRTYNCDYEYYKSANEVEIAIAIAE</sequence>
<evidence type="ECO:0000313" key="3">
    <source>
        <dbReference type="Proteomes" id="UP001226574"/>
    </source>
</evidence>